<keyword evidence="4" id="KW-1185">Reference proteome</keyword>
<evidence type="ECO:0000313" key="3">
    <source>
        <dbReference type="EMBL" id="GIH39976.1"/>
    </source>
</evidence>
<dbReference type="PRINTS" id="PR00385">
    <property type="entry name" value="P450"/>
</dbReference>
<dbReference type="PANTHER" id="PTHR46696">
    <property type="entry name" value="P450, PUTATIVE (EUROFUNG)-RELATED"/>
    <property type="match status" value="1"/>
</dbReference>
<reference evidence="3 4" key="1">
    <citation type="submission" date="2021-01" db="EMBL/GenBank/DDBJ databases">
        <title>Whole genome shotgun sequence of Microbispora corallina NBRC 16416.</title>
        <authorList>
            <person name="Komaki H."/>
            <person name="Tamura T."/>
        </authorList>
    </citation>
    <scope>NUCLEOTIDE SEQUENCE [LARGE SCALE GENOMIC DNA]</scope>
    <source>
        <strain evidence="3 4">NBRC 16416</strain>
    </source>
</reference>
<comment type="caution">
    <text evidence="3">The sequence shown here is derived from an EMBL/GenBank/DDBJ whole genome shotgun (WGS) entry which is preliminary data.</text>
</comment>
<sequence>MAEHVTGLAGSPAELMATLVSSEGRRNRHAVYDALRAHGGVVAAGEGLLAVLGYAECLRALREPKLRVQDERSHDVVHPGWRSHSSLRGFTDWMLYTNPPDHTRLRRLVTGAFTARRVAALQPAVERLTDRLLDRMDTAAAGGTPVDFMAEFAFRLPVAVIGVLLGVPEDDQVWFRAAAAEVTLALEGLTDLSRLARADAAMDELSAYFTALVEERRRRPADDMLSALVRVHDDDGDRLSGDELIGNLVLLLVAGFDTTTNLLGHALRLAFEHPAHAARLREGEPGFAAAYVEETLRVEPPVQATSRWAGAPFDLMGTPVPEGTKLLLLLAACNRDPRRHPDPHRFDPERPDNRPLSFGGGVHLCVGAGLARMEASVALPRLLRRFPGIAPAGAPAYRNRLVVPGFERFPVSVR</sequence>
<accession>A0ABQ4FYT2</accession>
<dbReference type="SUPFAM" id="SSF48264">
    <property type="entry name" value="Cytochrome P450"/>
    <property type="match status" value="1"/>
</dbReference>
<dbReference type="InterPro" id="IPR017972">
    <property type="entry name" value="Cyt_P450_CS"/>
</dbReference>
<keyword evidence="2" id="KW-0349">Heme</keyword>
<keyword evidence="2" id="KW-0479">Metal-binding</keyword>
<dbReference type="PROSITE" id="PS00086">
    <property type="entry name" value="CYTOCHROME_P450"/>
    <property type="match status" value="1"/>
</dbReference>
<dbReference type="Pfam" id="PF00067">
    <property type="entry name" value="p450"/>
    <property type="match status" value="2"/>
</dbReference>
<proteinExistence type="inferred from homology"/>
<dbReference type="Proteomes" id="UP000603904">
    <property type="component" value="Unassembled WGS sequence"/>
</dbReference>
<dbReference type="Gene3D" id="1.10.630.10">
    <property type="entry name" value="Cytochrome P450"/>
    <property type="match status" value="1"/>
</dbReference>
<gene>
    <name evidence="3" type="ORF">Mco01_29760</name>
</gene>
<dbReference type="EMBL" id="BOOC01000011">
    <property type="protein sequence ID" value="GIH39976.1"/>
    <property type="molecule type" value="Genomic_DNA"/>
</dbReference>
<keyword evidence="2" id="KW-0408">Iron</keyword>
<evidence type="ECO:0000256" key="2">
    <source>
        <dbReference type="RuleBase" id="RU000461"/>
    </source>
</evidence>
<evidence type="ECO:0000313" key="4">
    <source>
        <dbReference type="Proteomes" id="UP000603904"/>
    </source>
</evidence>
<keyword evidence="2" id="KW-0503">Monooxygenase</keyword>
<evidence type="ECO:0000256" key="1">
    <source>
        <dbReference type="ARBA" id="ARBA00010617"/>
    </source>
</evidence>
<protein>
    <submittedName>
        <fullName evidence="3">Cytochrome P450</fullName>
    </submittedName>
</protein>
<keyword evidence="2" id="KW-0560">Oxidoreductase</keyword>
<dbReference type="InterPro" id="IPR001128">
    <property type="entry name" value="Cyt_P450"/>
</dbReference>
<dbReference type="PANTHER" id="PTHR46696:SF1">
    <property type="entry name" value="CYTOCHROME P450 YJIB-RELATED"/>
    <property type="match status" value="1"/>
</dbReference>
<dbReference type="RefSeq" id="WP_204057446.1">
    <property type="nucleotide sequence ID" value="NZ_BAAAGP010000011.1"/>
</dbReference>
<dbReference type="InterPro" id="IPR036396">
    <property type="entry name" value="Cyt_P450_sf"/>
</dbReference>
<dbReference type="PRINTS" id="PR00359">
    <property type="entry name" value="BP450"/>
</dbReference>
<dbReference type="CDD" id="cd20625">
    <property type="entry name" value="CYP164-like"/>
    <property type="match status" value="1"/>
</dbReference>
<dbReference type="InterPro" id="IPR002397">
    <property type="entry name" value="Cyt_P450_B"/>
</dbReference>
<name>A0ABQ4FYT2_9ACTN</name>
<organism evidence="3 4">
    <name type="scientific">Microbispora corallina</name>
    <dbReference type="NCBI Taxonomy" id="83302"/>
    <lineage>
        <taxon>Bacteria</taxon>
        <taxon>Bacillati</taxon>
        <taxon>Actinomycetota</taxon>
        <taxon>Actinomycetes</taxon>
        <taxon>Streptosporangiales</taxon>
        <taxon>Streptosporangiaceae</taxon>
        <taxon>Microbispora</taxon>
    </lineage>
</organism>
<comment type="similarity">
    <text evidence="1 2">Belongs to the cytochrome P450 family.</text>
</comment>